<feature type="compositionally biased region" description="Basic residues" evidence="1">
    <location>
        <begin position="40"/>
        <end position="51"/>
    </location>
</feature>
<comment type="caution">
    <text evidence="2">The sequence shown here is derived from an EMBL/GenBank/DDBJ whole genome shotgun (WGS) entry which is preliminary data.</text>
</comment>
<evidence type="ECO:0000313" key="2">
    <source>
        <dbReference type="EMBL" id="GMH31683.1"/>
    </source>
</evidence>
<dbReference type="AlphaFoldDB" id="A0AAD3TKS8"/>
<sequence length="96" mass="11198">MQRTEKKTISYRDPQIQQGSRFSQETTVVQEIDSSEFREHARRSGSRHPISHARLLQQTESNKIGRQQEYPHHGRIYRPKNMVKKLQPIASEADAA</sequence>
<dbReference type="EMBL" id="BSYO01000040">
    <property type="protein sequence ID" value="GMH31683.1"/>
    <property type="molecule type" value="Genomic_DNA"/>
</dbReference>
<name>A0AAD3TKS8_NEPGR</name>
<feature type="region of interest" description="Disordered" evidence="1">
    <location>
        <begin position="1"/>
        <end position="55"/>
    </location>
</feature>
<dbReference type="Proteomes" id="UP001279734">
    <property type="component" value="Unassembled WGS sequence"/>
</dbReference>
<keyword evidence="3" id="KW-1185">Reference proteome</keyword>
<gene>
    <name evidence="2" type="ORF">Nepgr_033527</name>
</gene>
<protein>
    <submittedName>
        <fullName evidence="2">Uncharacterized protein</fullName>
    </submittedName>
</protein>
<reference evidence="2" key="1">
    <citation type="submission" date="2023-05" db="EMBL/GenBank/DDBJ databases">
        <title>Nepenthes gracilis genome sequencing.</title>
        <authorList>
            <person name="Fukushima K."/>
        </authorList>
    </citation>
    <scope>NUCLEOTIDE SEQUENCE</scope>
    <source>
        <strain evidence="2">SING2019-196</strain>
    </source>
</reference>
<feature type="compositionally biased region" description="Polar residues" evidence="1">
    <location>
        <begin position="15"/>
        <end position="29"/>
    </location>
</feature>
<proteinExistence type="predicted"/>
<evidence type="ECO:0000256" key="1">
    <source>
        <dbReference type="SAM" id="MobiDB-lite"/>
    </source>
</evidence>
<accession>A0AAD3TKS8</accession>
<evidence type="ECO:0000313" key="3">
    <source>
        <dbReference type="Proteomes" id="UP001279734"/>
    </source>
</evidence>
<feature type="compositionally biased region" description="Basic and acidic residues" evidence="1">
    <location>
        <begin position="1"/>
        <end position="10"/>
    </location>
</feature>
<organism evidence="2 3">
    <name type="scientific">Nepenthes gracilis</name>
    <name type="common">Slender pitcher plant</name>
    <dbReference type="NCBI Taxonomy" id="150966"/>
    <lineage>
        <taxon>Eukaryota</taxon>
        <taxon>Viridiplantae</taxon>
        <taxon>Streptophyta</taxon>
        <taxon>Embryophyta</taxon>
        <taxon>Tracheophyta</taxon>
        <taxon>Spermatophyta</taxon>
        <taxon>Magnoliopsida</taxon>
        <taxon>eudicotyledons</taxon>
        <taxon>Gunneridae</taxon>
        <taxon>Pentapetalae</taxon>
        <taxon>Caryophyllales</taxon>
        <taxon>Nepenthaceae</taxon>
        <taxon>Nepenthes</taxon>
    </lineage>
</organism>